<dbReference type="AlphaFoldDB" id="A0A1H1BS56"/>
<evidence type="ECO:0000313" key="2">
    <source>
        <dbReference type="EMBL" id="SDQ54236.1"/>
    </source>
</evidence>
<proteinExistence type="predicted"/>
<keyword evidence="3" id="KW-1185">Reference proteome</keyword>
<keyword evidence="1" id="KW-0472">Membrane</keyword>
<keyword evidence="1" id="KW-0812">Transmembrane</keyword>
<dbReference type="Proteomes" id="UP000181917">
    <property type="component" value="Unassembled WGS sequence"/>
</dbReference>
<sequence length="225" mass="23734">MECTLKFGEQDPGLRTLVLKEELHRLERAGPSCGPTKVFCKFSANHGDMSAINVSTDGRVKTDRRRVIVVPLALVALLGLAFGYLFLTAEVKTSTPLGASAEVEGGVASITGVIPLESDGWLPPSPVATLQKDPQEGAHRVRIQVQFTALDKTGLPLDPEGFFVDGLGSGMPGPLWTSSSSTTLAQGESVNTTMVFELPDKAIALVLEDAAGSRLSLGVEHHTAG</sequence>
<organism evidence="2 3">
    <name type="scientific">Crystallibacter crystallopoietes</name>
    <dbReference type="NCBI Taxonomy" id="37928"/>
    <lineage>
        <taxon>Bacteria</taxon>
        <taxon>Bacillati</taxon>
        <taxon>Actinomycetota</taxon>
        <taxon>Actinomycetes</taxon>
        <taxon>Micrococcales</taxon>
        <taxon>Micrococcaceae</taxon>
        <taxon>Crystallibacter</taxon>
    </lineage>
</organism>
<dbReference type="STRING" id="37928.SAMN04489742_1521"/>
<keyword evidence="1" id="KW-1133">Transmembrane helix</keyword>
<name>A0A1H1BS56_9MICC</name>
<evidence type="ECO:0000313" key="3">
    <source>
        <dbReference type="Proteomes" id="UP000181917"/>
    </source>
</evidence>
<evidence type="ECO:0000256" key="1">
    <source>
        <dbReference type="SAM" id="Phobius"/>
    </source>
</evidence>
<protein>
    <recommendedName>
        <fullName evidence="4">DUF4352 domain-containing protein</fullName>
    </recommendedName>
</protein>
<dbReference type="EMBL" id="FNKH01000002">
    <property type="protein sequence ID" value="SDQ54236.1"/>
    <property type="molecule type" value="Genomic_DNA"/>
</dbReference>
<feature type="transmembrane region" description="Helical" evidence="1">
    <location>
        <begin position="67"/>
        <end position="87"/>
    </location>
</feature>
<evidence type="ECO:0008006" key="4">
    <source>
        <dbReference type="Google" id="ProtNLM"/>
    </source>
</evidence>
<accession>A0A1H1BS56</accession>
<reference evidence="2 3" key="1">
    <citation type="submission" date="2016-10" db="EMBL/GenBank/DDBJ databases">
        <authorList>
            <person name="de Groot N.N."/>
        </authorList>
    </citation>
    <scope>NUCLEOTIDE SEQUENCE [LARGE SCALE GENOMIC DNA]</scope>
    <source>
        <strain evidence="2 3">DSM 20117</strain>
    </source>
</reference>
<gene>
    <name evidence="2" type="ORF">SAMN04489742_1521</name>
</gene>